<keyword evidence="3" id="KW-0067">ATP-binding</keyword>
<dbReference type="GO" id="GO:0005694">
    <property type="term" value="C:chromosome"/>
    <property type="evidence" value="ECO:0007669"/>
    <property type="project" value="TreeGrafter"/>
</dbReference>
<accession>A0A8W8MRX5</accession>
<dbReference type="SMART" id="SM00487">
    <property type="entry name" value="DEXDc"/>
    <property type="match status" value="1"/>
</dbReference>
<evidence type="ECO:0000256" key="3">
    <source>
        <dbReference type="ARBA" id="ARBA00022840"/>
    </source>
</evidence>
<keyword evidence="2" id="KW-0547">Nucleotide-binding</keyword>
<dbReference type="InterPro" id="IPR001650">
    <property type="entry name" value="Helicase_C-like"/>
</dbReference>
<keyword evidence="6" id="KW-0539">Nucleus</keyword>
<proteinExistence type="inferred from homology"/>
<protein>
    <recommendedName>
        <fullName evidence="8">DNA 3'-5' helicase</fullName>
        <ecNumber evidence="8">5.6.2.4</ecNumber>
    </recommendedName>
    <alternativeName>
        <fullName evidence="9">DNA 3'-5' helicase BLM</fullName>
    </alternativeName>
</protein>
<dbReference type="GO" id="GO:0005737">
    <property type="term" value="C:cytoplasm"/>
    <property type="evidence" value="ECO:0007669"/>
    <property type="project" value="TreeGrafter"/>
</dbReference>
<dbReference type="PROSITE" id="PS51192">
    <property type="entry name" value="HELICASE_ATP_BIND_1"/>
    <property type="match status" value="1"/>
</dbReference>
<dbReference type="PANTHER" id="PTHR13710">
    <property type="entry name" value="DNA HELICASE RECQ FAMILY MEMBER"/>
    <property type="match status" value="1"/>
</dbReference>
<feature type="domain" description="Helicase C-terminal" evidence="11">
    <location>
        <begin position="226"/>
        <end position="396"/>
    </location>
</feature>
<evidence type="ECO:0000259" key="11">
    <source>
        <dbReference type="PROSITE" id="PS51194"/>
    </source>
</evidence>
<evidence type="ECO:0000256" key="5">
    <source>
        <dbReference type="ARBA" id="ARBA00023235"/>
    </source>
</evidence>
<dbReference type="Pfam" id="PF00270">
    <property type="entry name" value="DEAD"/>
    <property type="match status" value="1"/>
</dbReference>
<reference evidence="12" key="1">
    <citation type="submission" date="2022-08" db="UniProtKB">
        <authorList>
            <consortium name="EnsemblMetazoa"/>
        </authorList>
    </citation>
    <scope>IDENTIFICATION</scope>
    <source>
        <strain evidence="12">05x7-T-G4-1.051#20</strain>
    </source>
</reference>
<comment type="similarity">
    <text evidence="1">Belongs to the helicase family. RecQ subfamily.</text>
</comment>
<feature type="domain" description="Helicase ATP-binding" evidence="10">
    <location>
        <begin position="27"/>
        <end position="202"/>
    </location>
</feature>
<evidence type="ECO:0000256" key="9">
    <source>
        <dbReference type="ARBA" id="ARBA00044542"/>
    </source>
</evidence>
<dbReference type="InterPro" id="IPR011545">
    <property type="entry name" value="DEAD/DEAH_box_helicase_dom"/>
</dbReference>
<dbReference type="EnsemblMetazoa" id="G34150.2">
    <property type="protein sequence ID" value="G34150.2:cds"/>
    <property type="gene ID" value="G34150"/>
</dbReference>
<keyword evidence="13" id="KW-1185">Reference proteome</keyword>
<dbReference type="GO" id="GO:0000724">
    <property type="term" value="P:double-strand break repair via homologous recombination"/>
    <property type="evidence" value="ECO:0007669"/>
    <property type="project" value="TreeGrafter"/>
</dbReference>
<dbReference type="PANTHER" id="PTHR13710:SF153">
    <property type="entry name" value="RECQ-LIKE DNA HELICASE BLM"/>
    <property type="match status" value="1"/>
</dbReference>
<evidence type="ECO:0000313" key="13">
    <source>
        <dbReference type="Proteomes" id="UP000005408"/>
    </source>
</evidence>
<dbReference type="PROSITE" id="PS51194">
    <property type="entry name" value="HELICASE_CTER"/>
    <property type="match status" value="1"/>
</dbReference>
<dbReference type="OMA" id="HTVYQWG"/>
<dbReference type="Gene3D" id="3.40.50.300">
    <property type="entry name" value="P-loop containing nucleotide triphosphate hydrolases"/>
    <property type="match status" value="2"/>
</dbReference>
<keyword evidence="4" id="KW-0238">DNA-binding</keyword>
<evidence type="ECO:0000256" key="4">
    <source>
        <dbReference type="ARBA" id="ARBA00023125"/>
    </source>
</evidence>
<dbReference type="EC" id="5.6.2.4" evidence="8"/>
<dbReference type="GO" id="GO:0009378">
    <property type="term" value="F:four-way junction helicase activity"/>
    <property type="evidence" value="ECO:0007669"/>
    <property type="project" value="TreeGrafter"/>
</dbReference>
<evidence type="ECO:0000259" key="10">
    <source>
        <dbReference type="PROSITE" id="PS51192"/>
    </source>
</evidence>
<dbReference type="AlphaFoldDB" id="A0A8W8MRX5"/>
<comment type="catalytic activity">
    <reaction evidence="7">
        <text>Couples ATP hydrolysis with the unwinding of duplex DNA by translocating in the 3'-5' direction.</text>
        <dbReference type="EC" id="5.6.2.4"/>
    </reaction>
</comment>
<evidence type="ECO:0000256" key="7">
    <source>
        <dbReference type="ARBA" id="ARBA00034617"/>
    </source>
</evidence>
<dbReference type="Proteomes" id="UP000005408">
    <property type="component" value="Unassembled WGS sequence"/>
</dbReference>
<evidence type="ECO:0000256" key="2">
    <source>
        <dbReference type="ARBA" id="ARBA00022741"/>
    </source>
</evidence>
<organism evidence="12 13">
    <name type="scientific">Magallana gigas</name>
    <name type="common">Pacific oyster</name>
    <name type="synonym">Crassostrea gigas</name>
    <dbReference type="NCBI Taxonomy" id="29159"/>
    <lineage>
        <taxon>Eukaryota</taxon>
        <taxon>Metazoa</taxon>
        <taxon>Spiralia</taxon>
        <taxon>Lophotrochozoa</taxon>
        <taxon>Mollusca</taxon>
        <taxon>Bivalvia</taxon>
        <taxon>Autobranchia</taxon>
        <taxon>Pteriomorphia</taxon>
        <taxon>Ostreida</taxon>
        <taxon>Ostreoidea</taxon>
        <taxon>Ostreidae</taxon>
        <taxon>Magallana</taxon>
    </lineage>
</organism>
<dbReference type="SUPFAM" id="SSF52540">
    <property type="entry name" value="P-loop containing nucleoside triphosphate hydrolases"/>
    <property type="match status" value="1"/>
</dbReference>
<keyword evidence="5" id="KW-0413">Isomerase</keyword>
<dbReference type="SMART" id="SM00490">
    <property type="entry name" value="HELICc"/>
    <property type="match status" value="1"/>
</dbReference>
<evidence type="ECO:0000256" key="8">
    <source>
        <dbReference type="ARBA" id="ARBA00034808"/>
    </source>
</evidence>
<evidence type="ECO:0000256" key="1">
    <source>
        <dbReference type="ARBA" id="ARBA00005446"/>
    </source>
</evidence>
<dbReference type="GO" id="GO:0043138">
    <property type="term" value="F:3'-5' DNA helicase activity"/>
    <property type="evidence" value="ECO:0007669"/>
    <property type="project" value="UniProtKB-EC"/>
</dbReference>
<dbReference type="GO" id="GO:0005524">
    <property type="term" value="F:ATP binding"/>
    <property type="evidence" value="ECO:0007669"/>
    <property type="project" value="UniProtKB-KW"/>
</dbReference>
<dbReference type="OrthoDB" id="10066805at2759"/>
<name>A0A8W8MRX5_MAGGI</name>
<evidence type="ECO:0000313" key="12">
    <source>
        <dbReference type="EnsemblMetazoa" id="G34150.2:cds"/>
    </source>
</evidence>
<dbReference type="GO" id="GO:0003677">
    <property type="term" value="F:DNA binding"/>
    <property type="evidence" value="ECO:0007669"/>
    <property type="project" value="UniProtKB-KW"/>
</dbReference>
<dbReference type="Pfam" id="PF00271">
    <property type="entry name" value="Helicase_C"/>
    <property type="match status" value="1"/>
</dbReference>
<sequence length="524" mass="59543">MAAISVKISEIQNFFQIQLTENQIRGIKGLAAGQDVFVGTRTGSGKSLIYESCPIIFGESSVCVVISPLLSIMKEQVNRLSGLGLKATYIGKKDCCIDDVTRGYYQFVFGNPEVLVGNDKWRGIFRHPEFSQRHKLTVIDEAHTVYQWGEKKDSDDAFREHFSKIGELRSLSLNIPLLSLTATASPSNRKRILKSLCFRDNHIVIIDSPDRPNIKINVKCVKNNSDISDIFSWVIDELNSRKTNAQRIVIFCESIKDCAVLYTMFRRKCDASLVQMFHSKTAEHIKEKIRIDMESEDGQIRVLISTNAAGMGVNFKGLHNVVHYGPPRDLDTLVQQMGRAGRDGEFSVELILYKNHKGHLKKIDSDVLSLIKSEDQCRRNILCKAYNAHSHIFEHLHECCDFCEKTCKCLDCPRLSHPVFNAIEPQEEDAFQRDVTDENKITLKHKLELLQSNLPKLFGNNSELSVETIKCITDNCHRIFTTSDVMEYGTIWLLDTAEQVIKIFDDVFDDIIIYGSSDSENDFT</sequence>
<dbReference type="GO" id="GO:0005634">
    <property type="term" value="C:nucleus"/>
    <property type="evidence" value="ECO:0007669"/>
    <property type="project" value="TreeGrafter"/>
</dbReference>
<dbReference type="InterPro" id="IPR027417">
    <property type="entry name" value="P-loop_NTPase"/>
</dbReference>
<evidence type="ECO:0000256" key="6">
    <source>
        <dbReference type="ARBA" id="ARBA00023242"/>
    </source>
</evidence>
<dbReference type="InterPro" id="IPR014001">
    <property type="entry name" value="Helicase_ATP-bd"/>
</dbReference>